<evidence type="ECO:0000256" key="6">
    <source>
        <dbReference type="ARBA" id="ARBA00022683"/>
    </source>
</evidence>
<dbReference type="PROSITE" id="PS00371">
    <property type="entry name" value="PTS_EIIA_TYPE_1_HIS"/>
    <property type="match status" value="1"/>
</dbReference>
<dbReference type="CDD" id="cd00210">
    <property type="entry name" value="PTS_IIA_glc"/>
    <property type="match status" value="1"/>
</dbReference>
<evidence type="ECO:0000256" key="4">
    <source>
        <dbReference type="ARBA" id="ARBA00022597"/>
    </source>
</evidence>
<evidence type="ECO:0000256" key="12">
    <source>
        <dbReference type="SAM" id="Phobius"/>
    </source>
</evidence>
<evidence type="ECO:0000313" key="17">
    <source>
        <dbReference type="Proteomes" id="UP001597519"/>
    </source>
</evidence>
<feature type="transmembrane region" description="Helical" evidence="12">
    <location>
        <begin position="441"/>
        <end position="464"/>
    </location>
</feature>
<feature type="transmembrane region" description="Helical" evidence="12">
    <location>
        <begin position="108"/>
        <end position="126"/>
    </location>
</feature>
<feature type="active site" description="Phosphocysteine intermediate; for EIIB activity" evidence="11">
    <location>
        <position position="26"/>
    </location>
</feature>
<feature type="transmembrane region" description="Helical" evidence="12">
    <location>
        <begin position="259"/>
        <end position="281"/>
    </location>
</feature>
<protein>
    <submittedName>
        <fullName evidence="16">Beta-glucoside-specific PTS transporter subunit IIABC</fullName>
        <ecNumber evidence="16">2.7.1.-</ecNumber>
    </submittedName>
</protein>
<keyword evidence="8" id="KW-0418">Kinase</keyword>
<evidence type="ECO:0000259" key="14">
    <source>
        <dbReference type="PROSITE" id="PS51098"/>
    </source>
</evidence>
<dbReference type="CDD" id="cd00212">
    <property type="entry name" value="PTS_IIB_glc"/>
    <property type="match status" value="1"/>
</dbReference>
<dbReference type="InterPro" id="IPR001127">
    <property type="entry name" value="PTS_EIIA_1_perm"/>
</dbReference>
<dbReference type="InterPro" id="IPR050558">
    <property type="entry name" value="PTS_Sugar-Specific_Components"/>
</dbReference>
<evidence type="ECO:0000256" key="1">
    <source>
        <dbReference type="ARBA" id="ARBA00004651"/>
    </source>
</evidence>
<feature type="transmembrane region" description="Helical" evidence="12">
    <location>
        <begin position="397"/>
        <end position="421"/>
    </location>
</feature>
<dbReference type="Gene3D" id="3.30.1360.60">
    <property type="entry name" value="Glucose permease domain IIB"/>
    <property type="match status" value="1"/>
</dbReference>
<feature type="transmembrane region" description="Helical" evidence="12">
    <location>
        <begin position="176"/>
        <end position="195"/>
    </location>
</feature>
<dbReference type="SUPFAM" id="SSF55604">
    <property type="entry name" value="Glucose permease domain IIB"/>
    <property type="match status" value="1"/>
</dbReference>
<dbReference type="InterPro" id="IPR036878">
    <property type="entry name" value="Glu_permease_IIB"/>
</dbReference>
<proteinExistence type="predicted"/>
<evidence type="ECO:0000259" key="13">
    <source>
        <dbReference type="PROSITE" id="PS51093"/>
    </source>
</evidence>
<dbReference type="InterPro" id="IPR018113">
    <property type="entry name" value="PTrfase_EIIB_Cys"/>
</dbReference>
<dbReference type="NCBIfam" id="TIGR00830">
    <property type="entry name" value="PTBA"/>
    <property type="match status" value="1"/>
</dbReference>
<name>A0ABW5WZS0_9STAP</name>
<dbReference type="InterPro" id="IPR011297">
    <property type="entry name" value="PTS_IIABC_b_glu"/>
</dbReference>
<dbReference type="GO" id="GO:0016740">
    <property type="term" value="F:transferase activity"/>
    <property type="evidence" value="ECO:0007669"/>
    <property type="project" value="UniProtKB-KW"/>
</dbReference>
<dbReference type="NCBIfam" id="TIGR01995">
    <property type="entry name" value="PTS-II-ABC-beta"/>
    <property type="match status" value="1"/>
</dbReference>
<feature type="transmembrane region" description="Helical" evidence="12">
    <location>
        <begin position="371"/>
        <end position="390"/>
    </location>
</feature>
<dbReference type="PROSITE" id="PS51098">
    <property type="entry name" value="PTS_EIIB_TYPE_1"/>
    <property type="match status" value="1"/>
</dbReference>
<dbReference type="Proteomes" id="UP001597519">
    <property type="component" value="Unassembled WGS sequence"/>
</dbReference>
<dbReference type="PROSITE" id="PS01035">
    <property type="entry name" value="PTS_EIIB_TYPE_1_CYS"/>
    <property type="match status" value="1"/>
</dbReference>
<dbReference type="Gene3D" id="2.70.70.10">
    <property type="entry name" value="Glucose Permease (Domain IIA)"/>
    <property type="match status" value="1"/>
</dbReference>
<keyword evidence="7 12" id="KW-0812">Transmembrane</keyword>
<evidence type="ECO:0000256" key="5">
    <source>
        <dbReference type="ARBA" id="ARBA00022679"/>
    </source>
</evidence>
<evidence type="ECO:0000313" key="16">
    <source>
        <dbReference type="EMBL" id="MFD2831542.1"/>
    </source>
</evidence>
<dbReference type="PROSITE" id="PS51103">
    <property type="entry name" value="PTS_EIIC_TYPE_1"/>
    <property type="match status" value="1"/>
</dbReference>
<feature type="transmembrane region" description="Helical" evidence="12">
    <location>
        <begin position="215"/>
        <end position="239"/>
    </location>
</feature>
<dbReference type="SUPFAM" id="SSF51261">
    <property type="entry name" value="Duplicated hybrid motif"/>
    <property type="match status" value="1"/>
</dbReference>
<dbReference type="Pfam" id="PF02378">
    <property type="entry name" value="PTS_EIIC"/>
    <property type="match status" value="1"/>
</dbReference>
<gene>
    <name evidence="16" type="ORF">ACFSX4_13780</name>
</gene>
<keyword evidence="5 16" id="KW-0808">Transferase</keyword>
<dbReference type="PROSITE" id="PS51093">
    <property type="entry name" value="PTS_EIIA_TYPE_1"/>
    <property type="match status" value="1"/>
</dbReference>
<dbReference type="Pfam" id="PF00358">
    <property type="entry name" value="PTS_EIIA_1"/>
    <property type="match status" value="1"/>
</dbReference>
<dbReference type="InterPro" id="IPR003352">
    <property type="entry name" value="PTS_EIIC"/>
</dbReference>
<organism evidence="16 17">
    <name type="scientific">Corticicoccus populi</name>
    <dbReference type="NCBI Taxonomy" id="1812821"/>
    <lineage>
        <taxon>Bacteria</taxon>
        <taxon>Bacillati</taxon>
        <taxon>Bacillota</taxon>
        <taxon>Bacilli</taxon>
        <taxon>Bacillales</taxon>
        <taxon>Staphylococcaceae</taxon>
        <taxon>Corticicoccus</taxon>
    </lineage>
</organism>
<evidence type="ECO:0000256" key="11">
    <source>
        <dbReference type="PROSITE-ProRule" id="PRU00421"/>
    </source>
</evidence>
<feature type="domain" description="PTS EIIB type-1" evidence="14">
    <location>
        <begin position="4"/>
        <end position="86"/>
    </location>
</feature>
<keyword evidence="10 12" id="KW-0472">Membrane</keyword>
<feature type="domain" description="PTS EIIC type-1" evidence="15">
    <location>
        <begin position="107"/>
        <end position="480"/>
    </location>
</feature>
<keyword evidence="2" id="KW-0813">Transport</keyword>
<keyword evidence="3" id="KW-1003">Cell membrane</keyword>
<evidence type="ECO:0000259" key="15">
    <source>
        <dbReference type="PROSITE" id="PS51103"/>
    </source>
</evidence>
<keyword evidence="17" id="KW-1185">Reference proteome</keyword>
<keyword evidence="6" id="KW-0598">Phosphotransferase system</keyword>
<dbReference type="Pfam" id="PF00367">
    <property type="entry name" value="PTS_EIIB"/>
    <property type="match status" value="1"/>
</dbReference>
<evidence type="ECO:0000256" key="9">
    <source>
        <dbReference type="ARBA" id="ARBA00022989"/>
    </source>
</evidence>
<keyword evidence="9 12" id="KW-1133">Transmembrane helix</keyword>
<keyword evidence="4" id="KW-0762">Sugar transport</keyword>
<dbReference type="PANTHER" id="PTHR30175:SF1">
    <property type="entry name" value="PTS SYSTEM ARBUTIN-, CELLOBIOSE-, AND SALICIN-SPECIFIC EIIBC COMPONENT-RELATED"/>
    <property type="match status" value="1"/>
</dbReference>
<dbReference type="RefSeq" id="WP_377775865.1">
    <property type="nucleotide sequence ID" value="NZ_JBHUOQ010000005.1"/>
</dbReference>
<dbReference type="EMBL" id="JBHUOQ010000005">
    <property type="protein sequence ID" value="MFD2831542.1"/>
    <property type="molecule type" value="Genomic_DNA"/>
</dbReference>
<dbReference type="InterPro" id="IPR001996">
    <property type="entry name" value="PTS_IIB_1"/>
</dbReference>
<evidence type="ECO:0000256" key="8">
    <source>
        <dbReference type="ARBA" id="ARBA00022777"/>
    </source>
</evidence>
<reference evidence="17" key="1">
    <citation type="journal article" date="2019" name="Int. J. Syst. Evol. Microbiol.">
        <title>The Global Catalogue of Microorganisms (GCM) 10K type strain sequencing project: providing services to taxonomists for standard genome sequencing and annotation.</title>
        <authorList>
            <consortium name="The Broad Institute Genomics Platform"/>
            <consortium name="The Broad Institute Genome Sequencing Center for Infectious Disease"/>
            <person name="Wu L."/>
            <person name="Ma J."/>
        </authorList>
    </citation>
    <scope>NUCLEOTIDE SEQUENCE [LARGE SCALE GENOMIC DNA]</scope>
    <source>
        <strain evidence="17">KCTC 33575</strain>
    </source>
</reference>
<dbReference type="PANTHER" id="PTHR30175">
    <property type="entry name" value="PHOSPHOTRANSFERASE SYSTEM TRANSPORT PROTEIN"/>
    <property type="match status" value="1"/>
</dbReference>
<dbReference type="InterPro" id="IPR013013">
    <property type="entry name" value="PTS_EIIC_1"/>
</dbReference>
<feature type="transmembrane region" description="Helical" evidence="12">
    <location>
        <begin position="339"/>
        <end position="359"/>
    </location>
</feature>
<comment type="subcellular location">
    <subcellularLocation>
        <location evidence="1">Cell membrane</location>
        <topology evidence="1">Multi-pass membrane protein</topology>
    </subcellularLocation>
</comment>
<evidence type="ECO:0000256" key="2">
    <source>
        <dbReference type="ARBA" id="ARBA00022448"/>
    </source>
</evidence>
<feature type="domain" description="PTS EIIA type-1" evidence="13">
    <location>
        <begin position="511"/>
        <end position="615"/>
    </location>
</feature>
<feature type="transmembrane region" description="Helical" evidence="12">
    <location>
        <begin position="146"/>
        <end position="169"/>
    </location>
</feature>
<comment type="caution">
    <text evidence="16">The sequence shown here is derived from an EMBL/GenBank/DDBJ whole genome shotgun (WGS) entry which is preliminary data.</text>
</comment>
<feature type="transmembrane region" description="Helical" evidence="12">
    <location>
        <begin position="301"/>
        <end position="327"/>
    </location>
</feature>
<evidence type="ECO:0000256" key="10">
    <source>
        <dbReference type="ARBA" id="ARBA00023136"/>
    </source>
</evidence>
<evidence type="ECO:0000256" key="7">
    <source>
        <dbReference type="ARBA" id="ARBA00022692"/>
    </source>
</evidence>
<sequence length="644" mass="69461">MEYNQLAKEIIELVGGRKNVNRVSHCITRLRFVLKDNSKADKEALENHDGVVTVRISGGQYQVVIGNHVPDVYKAVVQEGNFEAEKDGEEDAQDEEDKKGPLSQFIDIISNIFLPVLPFLMATGIIKGFNSMFLAFGWLSETSGTYQILNVIGDGFFTFLPIFLGYCAMKRFGGTPFLGMAIAAALVHPNLAGISDSEPYMTLFSGTILESPIQVSFLGIPIILMTYTSSVIPIILSAYFGAKIEKFFSRVIPQVIKSFIVPMLTLLVIVPLTFIIIGPLSTWLAQGLGALIQSSYELAPVVAGLVVGGFWQVLVIFGVHWGIIPIYYNNLAVQGFDMLVAMTFAASFAQIGAVLAVWIKTKNQKLKRLSFPAFISGFFGITEPAIYGVTLPLKTPFVMSCIGSAVGGAIIAVTGAALYSAGPLGVFKIPTYIHPEHGIDGGFYGMLIAILIAFVIAFLLTYFFGQINKQAEKSALKEDTDTLSSGTKTLSAENLNSPLTGAVIPLSEVPDEVFSTGAMGNGIGISPSEGKVYAPADGTVTTLFRTKHAVGITTNHGAEVLIHIGMDTVELEGEHFTAHVAQGDTVKQGDLLVEFDITAIEDAGYSVVTPVILTNTNDYEELEITTSNSVTNEDFIIITKEKNN</sequence>
<dbReference type="InterPro" id="IPR011055">
    <property type="entry name" value="Dup_hybrid_motif"/>
</dbReference>
<evidence type="ECO:0000256" key="3">
    <source>
        <dbReference type="ARBA" id="ARBA00022475"/>
    </source>
</evidence>
<accession>A0ABW5WZS0</accession>
<dbReference type="EC" id="2.7.1.-" evidence="16"/>